<evidence type="ECO:0000256" key="1">
    <source>
        <dbReference type="ARBA" id="ARBA00022741"/>
    </source>
</evidence>
<evidence type="ECO:0000256" key="2">
    <source>
        <dbReference type="ARBA" id="ARBA00022840"/>
    </source>
</evidence>
<evidence type="ECO:0000313" key="5">
    <source>
        <dbReference type="Proteomes" id="UP001412067"/>
    </source>
</evidence>
<dbReference type="InterPro" id="IPR050528">
    <property type="entry name" value="L-type_Lectin-RKs"/>
</dbReference>
<dbReference type="GO" id="GO:0016301">
    <property type="term" value="F:kinase activity"/>
    <property type="evidence" value="ECO:0007669"/>
    <property type="project" value="UniProtKB-KW"/>
</dbReference>
<dbReference type="PROSITE" id="PS50011">
    <property type="entry name" value="PROTEIN_KINASE_DOM"/>
    <property type="match status" value="1"/>
</dbReference>
<accession>A0ABR2LTU6</accession>
<gene>
    <name evidence="4" type="primary">LECRK81</name>
    <name evidence="4" type="ORF">KSP40_PGU011834</name>
</gene>
<reference evidence="4 5" key="1">
    <citation type="journal article" date="2022" name="Nat. Plants">
        <title>Genomes of leafy and leafless Platanthera orchids illuminate the evolution of mycoheterotrophy.</title>
        <authorList>
            <person name="Li M.H."/>
            <person name="Liu K.W."/>
            <person name="Li Z."/>
            <person name="Lu H.C."/>
            <person name="Ye Q.L."/>
            <person name="Zhang D."/>
            <person name="Wang J.Y."/>
            <person name="Li Y.F."/>
            <person name="Zhong Z.M."/>
            <person name="Liu X."/>
            <person name="Yu X."/>
            <person name="Liu D.K."/>
            <person name="Tu X.D."/>
            <person name="Liu B."/>
            <person name="Hao Y."/>
            <person name="Liao X.Y."/>
            <person name="Jiang Y.T."/>
            <person name="Sun W.H."/>
            <person name="Chen J."/>
            <person name="Chen Y.Q."/>
            <person name="Ai Y."/>
            <person name="Zhai J.W."/>
            <person name="Wu S.S."/>
            <person name="Zhou Z."/>
            <person name="Hsiao Y.Y."/>
            <person name="Wu W.L."/>
            <person name="Chen Y.Y."/>
            <person name="Lin Y.F."/>
            <person name="Hsu J.L."/>
            <person name="Li C.Y."/>
            <person name="Wang Z.W."/>
            <person name="Zhao X."/>
            <person name="Zhong W.Y."/>
            <person name="Ma X.K."/>
            <person name="Ma L."/>
            <person name="Huang J."/>
            <person name="Chen G.Z."/>
            <person name="Huang M.Z."/>
            <person name="Huang L."/>
            <person name="Peng D.H."/>
            <person name="Luo Y.B."/>
            <person name="Zou S.Q."/>
            <person name="Chen S.P."/>
            <person name="Lan S."/>
            <person name="Tsai W.C."/>
            <person name="Van de Peer Y."/>
            <person name="Liu Z.J."/>
        </authorList>
    </citation>
    <scope>NUCLEOTIDE SEQUENCE [LARGE SCALE GENOMIC DNA]</scope>
    <source>
        <strain evidence="4">Lor288</strain>
    </source>
</reference>
<dbReference type="EMBL" id="JBBWWR010000015">
    <property type="protein sequence ID" value="KAK8950339.1"/>
    <property type="molecule type" value="Genomic_DNA"/>
</dbReference>
<sequence length="167" mass="18690">MHGEWGPEEGRSLTSVGAVVPVLTASNLFLLTRLTNFESGHNPVRPINSIASMVALPEDPRWRGLAAAYHHHECEGQVIHWNVKSSNVMLEENFHLNLQDFDLARQVDHDRSSNATITAGTMSYLAQKYFFTGCTSDKTDVFSFVTLVLEVVSSRRATKKMECHEPC</sequence>
<keyword evidence="4" id="KW-0808">Transferase</keyword>
<organism evidence="4 5">
    <name type="scientific">Platanthera guangdongensis</name>
    <dbReference type="NCBI Taxonomy" id="2320717"/>
    <lineage>
        <taxon>Eukaryota</taxon>
        <taxon>Viridiplantae</taxon>
        <taxon>Streptophyta</taxon>
        <taxon>Embryophyta</taxon>
        <taxon>Tracheophyta</taxon>
        <taxon>Spermatophyta</taxon>
        <taxon>Magnoliopsida</taxon>
        <taxon>Liliopsida</taxon>
        <taxon>Asparagales</taxon>
        <taxon>Orchidaceae</taxon>
        <taxon>Orchidoideae</taxon>
        <taxon>Orchideae</taxon>
        <taxon>Orchidinae</taxon>
        <taxon>Platanthera</taxon>
    </lineage>
</organism>
<dbReference type="Gene3D" id="1.10.510.10">
    <property type="entry name" value="Transferase(Phosphotransferase) domain 1"/>
    <property type="match status" value="1"/>
</dbReference>
<protein>
    <submittedName>
        <fullName evidence="4">L-type lectin-domain containing receptor kinase VIII.1</fullName>
    </submittedName>
</protein>
<proteinExistence type="predicted"/>
<comment type="caution">
    <text evidence="4">The sequence shown here is derived from an EMBL/GenBank/DDBJ whole genome shotgun (WGS) entry which is preliminary data.</text>
</comment>
<evidence type="ECO:0000313" key="4">
    <source>
        <dbReference type="EMBL" id="KAK8950339.1"/>
    </source>
</evidence>
<dbReference type="SUPFAM" id="SSF56112">
    <property type="entry name" value="Protein kinase-like (PK-like)"/>
    <property type="match status" value="1"/>
</dbReference>
<dbReference type="InterPro" id="IPR000719">
    <property type="entry name" value="Prot_kinase_dom"/>
</dbReference>
<dbReference type="Proteomes" id="UP001412067">
    <property type="component" value="Unassembled WGS sequence"/>
</dbReference>
<keyword evidence="4" id="KW-0675">Receptor</keyword>
<dbReference type="PANTHER" id="PTHR27007">
    <property type="match status" value="1"/>
</dbReference>
<keyword evidence="1" id="KW-0547">Nucleotide-binding</keyword>
<keyword evidence="2" id="KW-0067">ATP-binding</keyword>
<dbReference type="Pfam" id="PF00069">
    <property type="entry name" value="Pkinase"/>
    <property type="match status" value="1"/>
</dbReference>
<evidence type="ECO:0000259" key="3">
    <source>
        <dbReference type="PROSITE" id="PS50011"/>
    </source>
</evidence>
<keyword evidence="5" id="KW-1185">Reference proteome</keyword>
<dbReference type="InterPro" id="IPR011009">
    <property type="entry name" value="Kinase-like_dom_sf"/>
</dbReference>
<keyword evidence="4" id="KW-0418">Kinase</keyword>
<feature type="domain" description="Protein kinase" evidence="3">
    <location>
        <begin position="1"/>
        <end position="167"/>
    </location>
</feature>
<name>A0ABR2LTU6_9ASPA</name>